<dbReference type="InterPro" id="IPR036844">
    <property type="entry name" value="Hint_dom_sf"/>
</dbReference>
<organism evidence="3 4">
    <name type="scientific">Pilimelia columellifera subsp. columellifera</name>
    <dbReference type="NCBI Taxonomy" id="706583"/>
    <lineage>
        <taxon>Bacteria</taxon>
        <taxon>Bacillati</taxon>
        <taxon>Actinomycetota</taxon>
        <taxon>Actinomycetes</taxon>
        <taxon>Micromonosporales</taxon>
        <taxon>Micromonosporaceae</taxon>
        <taxon>Pilimelia</taxon>
    </lineage>
</organism>
<evidence type="ECO:0000256" key="1">
    <source>
        <dbReference type="SAM" id="MobiDB-lite"/>
    </source>
</evidence>
<dbReference type="Gene3D" id="3.90.930.1">
    <property type="match status" value="1"/>
</dbReference>
<feature type="region of interest" description="Disordered" evidence="1">
    <location>
        <begin position="1452"/>
        <end position="1483"/>
    </location>
</feature>
<dbReference type="InterPro" id="IPR006530">
    <property type="entry name" value="YD"/>
</dbReference>
<dbReference type="SMART" id="SM00306">
    <property type="entry name" value="HintN"/>
    <property type="match status" value="1"/>
</dbReference>
<feature type="region of interest" description="Disordered" evidence="1">
    <location>
        <begin position="1517"/>
        <end position="1584"/>
    </location>
</feature>
<dbReference type="EMBL" id="BAAARY010000008">
    <property type="protein sequence ID" value="GAA2523167.1"/>
    <property type="molecule type" value="Genomic_DNA"/>
</dbReference>
<feature type="region of interest" description="Disordered" evidence="1">
    <location>
        <begin position="1758"/>
        <end position="1781"/>
    </location>
</feature>
<dbReference type="Gene3D" id="2.170.16.10">
    <property type="entry name" value="Hedgehog/Intein (Hint) domain"/>
    <property type="match status" value="1"/>
</dbReference>
<evidence type="ECO:0000313" key="4">
    <source>
        <dbReference type="Proteomes" id="UP001499978"/>
    </source>
</evidence>
<dbReference type="PANTHER" id="PTHR32305:SF15">
    <property type="entry name" value="PROTEIN RHSA-RELATED"/>
    <property type="match status" value="1"/>
</dbReference>
<dbReference type="InterPro" id="IPR050708">
    <property type="entry name" value="T6SS_VgrG/RHS"/>
</dbReference>
<feature type="domain" description="Hint" evidence="2">
    <location>
        <begin position="1737"/>
        <end position="1844"/>
    </location>
</feature>
<dbReference type="SUPFAM" id="SSF51294">
    <property type="entry name" value="Hedgehog/intein (Hint) domain"/>
    <property type="match status" value="1"/>
</dbReference>
<sequence length="2015" mass="217851">MLTAQERGAAPRAGKGSARRAGDQSTVFTNVTVRPGFVIADTSLSVYFDVTDGQADAIRFWEATVYEDGGDVAQASVRLSAAELAQSRDCGYLGYCRDFGRADGWVLDPAKGYYVTLTAFLANDSAVVSAPSAANRPQVIADWPAMPKEQAAGCLCGNALGMSAGAQANRGQGLNTGTGAFVWTTNDMSMDSFAIPFASGRVYNSANDNVGLFGRGWSWTYGMRVDVKGEAAWVTADDGAVVVYPKSGDGYARPAGVRSNLRKVATGWELTTLENVVYGFDAAGRLSSILNARQRGIRIEYQTSPLPNRLTMFIRDASGRTARVAIDRGRIKSIQLPDMRTTWFNYDSTDMFLSQIKDPNNEYWMYRYDNGGRLSEVNVPAPGLSPGKRAAPGRANLATYVRNEYDDQGRVIKQTDGDGDVTSLAWDAAKQVATTTDPDGVAVRDGYRGNSLIWTQFGAGEVIHRRYDAKLNRSLVVSGRRNQHQTNYNDEGRVVRRKAPEPFDSATVTEYDKRGNPEKFVDENKKVWTAKHNEFDELMSATDAEKHKIDYAYDADGLLKSKTVYDYQDKHPKVTSYEYYPKASKPDDDANFGMLKAVTAPGAKKRRTEYEYDPAGRRTRIIDPRGAATPGDRAKFTTQFTYTPTDLLSSTTRPGGGVWSTSYNGLGQKSTTQSPTGELVWYFYTTAGLLERTQIRAGSMTWREQAFEYTKAGRRAKMIARNPRGPDLVTSYEHNPQNGLLVREVAPRGNENDGKRKAEFTTEYTYDRDGNVIRVTKPDPSDPEHKRKIIHETRVDEMDRVASTIDEYGKVASKVKRDDKGQAEQVTDALGRATAVVYDDNGRQAKVTENGQSVGVTSTYDESGRLVKRVSAVGGITTWEFDDDGLLLRTVEPRGNASGADPKKYATVYTYDQAGNLETVTDPRGNVTRYRYDARNRLDRVTDARGNTTDYQYRQDDKTEAVIDAAKAKTSFGYHPDGQVKSVTDGRTKTAAMEYDFAGRPSARIDPLGRRTEFGYDANSNLTSTLTLDRGETPSAAERKKRTMADEYDILDRRQTRKLGDAGPEYRWAYDAKDRVRDYIDPTGKRAVGYDDEDQITTVDRFDSAGQKTEAFSYGYDARGNVTSRTFPDRTVVTAEYDGDSRAEWVQAAGGAAGDSASRWKYTYDPAGRLDTMTMPASAGGLVEDRDYDTAGRLTRVRTVKSGSPDAAAPVTQFDLAPDPVGNPQRIDTTRDGVRETVGYAYDKVNRVEAACYASADCKADTGTGRISYTYDEVGNRRSQTRTGNAGDDVTTYGYDDANQLNWQSVKPKTGQAVRTEYGYDVRGNQTRDGAGTATYNLDNTLASATVSGRTTNYAYDAAGLRLTATTGSGQQPSTQRFAWDVNGALPHIAVDTTVNGRGEELSRRGFVYGADDDPLALLDPKAGVHSYVHDWLGGVADLIAPGGKVVESYDYDPFGNPRTGPRPAAATQPAPSASAAPTKTAAAPVNPLRYTGAYQDSSSGEGNYFLRARNYSPGTGRFTATDPMPSDAGSQYAYGNNNPISNTDPTGMRPIEGNDGPARPSTPATNAGAAGDSPPDALPGVNPEDLAKAQQLQSKSVLDVVLEAGGQILMEVLGLNDILGCFKGDLGACAMAVIGALPWGKIVKAKKIGEAILKAGRAVITFYAELKWARTVLAGAAKAAEAAKAAAAAAKAAALKAAKAKEAAEAAAKAAKARAAAAVNKVKDRATTALGRGCKDNSFVAGTRVLMADGSTRRIEDLKPGDKVAASDPKGPSKARSTREVVGRTITATIARLGEKHLVKLSVGAGKGGSVTATTNHPMWEPKLRKWAPAGDLQAGSSVRTSAGTALQVKAAKTWTTRAKVYNLTVDGLHTYHVLAGNTPILVHNCGDEIFHPGRNGADDSPQDWIPRSSMGRSGSNLAEGNHHFVVMPDKSVRTFHESIWDTAPGAGHTSLSRGNGVIAAGTFDVGPGGMITRFDNFSGHYKPGAGTVGVIRSAFARNGFDLRSAHWDPFEFP</sequence>
<dbReference type="InterPro" id="IPR045351">
    <property type="entry name" value="DUF6531"/>
</dbReference>
<dbReference type="Pfam" id="PF05593">
    <property type="entry name" value="RHS_repeat"/>
    <property type="match status" value="4"/>
</dbReference>
<evidence type="ECO:0000259" key="2">
    <source>
        <dbReference type="SMART" id="SM00306"/>
    </source>
</evidence>
<dbReference type="PANTHER" id="PTHR32305">
    <property type="match status" value="1"/>
</dbReference>
<dbReference type="PROSITE" id="PS50818">
    <property type="entry name" value="INTEIN_C_TER"/>
    <property type="match status" value="1"/>
</dbReference>
<name>A0ABN3NJF3_9ACTN</name>
<keyword evidence="4" id="KW-1185">Reference proteome</keyword>
<dbReference type="InterPro" id="IPR022385">
    <property type="entry name" value="Rhs_assc_core"/>
</dbReference>
<dbReference type="InterPro" id="IPR003587">
    <property type="entry name" value="Hint_dom_N"/>
</dbReference>
<feature type="compositionally biased region" description="Low complexity" evidence="1">
    <location>
        <begin position="1458"/>
        <end position="1483"/>
    </location>
</feature>
<dbReference type="Proteomes" id="UP001499978">
    <property type="component" value="Unassembled WGS sequence"/>
</dbReference>
<dbReference type="NCBIfam" id="TIGR01643">
    <property type="entry name" value="YD_repeat_2x"/>
    <property type="match status" value="3"/>
</dbReference>
<dbReference type="CDD" id="cd00081">
    <property type="entry name" value="Hint"/>
    <property type="match status" value="1"/>
</dbReference>
<evidence type="ECO:0000313" key="3">
    <source>
        <dbReference type="EMBL" id="GAA2523167.1"/>
    </source>
</evidence>
<dbReference type="InterPro" id="IPR031325">
    <property type="entry name" value="RHS_repeat"/>
</dbReference>
<feature type="region of interest" description="Disordered" evidence="1">
    <location>
        <begin position="1"/>
        <end position="21"/>
    </location>
</feature>
<dbReference type="Pfam" id="PF07591">
    <property type="entry name" value="PT-HINT"/>
    <property type="match status" value="1"/>
</dbReference>
<dbReference type="Gene3D" id="2.180.10.10">
    <property type="entry name" value="RHS repeat-associated core"/>
    <property type="match status" value="4"/>
</dbReference>
<dbReference type="NCBIfam" id="TIGR01443">
    <property type="entry name" value="intein_Cterm"/>
    <property type="match status" value="1"/>
</dbReference>
<proteinExistence type="predicted"/>
<comment type="caution">
    <text evidence="3">The sequence shown here is derived from an EMBL/GenBank/DDBJ whole genome shotgun (WGS) entry which is preliminary data.</text>
</comment>
<gene>
    <name evidence="3" type="ORF">GCM10010201_21830</name>
</gene>
<feature type="compositionally biased region" description="Polar residues" evidence="1">
    <location>
        <begin position="1534"/>
        <end position="1546"/>
    </location>
</feature>
<accession>A0ABN3NJF3</accession>
<reference evidence="3 4" key="1">
    <citation type="journal article" date="2019" name="Int. J. Syst. Evol. Microbiol.">
        <title>The Global Catalogue of Microorganisms (GCM) 10K type strain sequencing project: providing services to taxonomists for standard genome sequencing and annotation.</title>
        <authorList>
            <consortium name="The Broad Institute Genomics Platform"/>
            <consortium name="The Broad Institute Genome Sequencing Center for Infectious Disease"/>
            <person name="Wu L."/>
            <person name="Ma J."/>
        </authorList>
    </citation>
    <scope>NUCLEOTIDE SEQUENCE [LARGE SCALE GENOMIC DNA]</scope>
    <source>
        <strain evidence="3 4">JCM 3367</strain>
    </source>
</reference>
<protein>
    <recommendedName>
        <fullName evidence="2">Hint domain-containing protein</fullName>
    </recommendedName>
</protein>
<dbReference type="Pfam" id="PF20148">
    <property type="entry name" value="DUF6531"/>
    <property type="match status" value="1"/>
</dbReference>
<dbReference type="NCBIfam" id="TIGR03696">
    <property type="entry name" value="Rhs_assc_core"/>
    <property type="match status" value="1"/>
</dbReference>
<dbReference type="InterPro" id="IPR030934">
    <property type="entry name" value="Intein_C"/>
</dbReference>